<feature type="signal peptide" evidence="2">
    <location>
        <begin position="1"/>
        <end position="19"/>
    </location>
</feature>
<feature type="chain" id="PRO_5047538175" evidence="2">
    <location>
        <begin position="20"/>
        <end position="465"/>
    </location>
</feature>
<dbReference type="InterPro" id="IPR050300">
    <property type="entry name" value="GDXG_lipolytic_enzyme"/>
</dbReference>
<dbReference type="RefSeq" id="WP_027951859.1">
    <property type="nucleotide sequence ID" value="NZ_JADU01000008.1"/>
</dbReference>
<reference evidence="5 6" key="1">
    <citation type="submission" date="2024-09" db="EMBL/GenBank/DDBJ databases">
        <authorList>
            <person name="Sun Q."/>
            <person name="Mori K."/>
        </authorList>
    </citation>
    <scope>NUCLEOTIDE SEQUENCE [LARGE SCALE GENOMIC DNA]</scope>
    <source>
        <strain evidence="5 6">ATCC 51272</strain>
    </source>
</reference>
<accession>A0ABV5ZJN2</accession>
<gene>
    <name evidence="5" type="primary">axeA1</name>
    <name evidence="5" type="ORF">ACFFK8_03550</name>
</gene>
<keyword evidence="2" id="KW-0732">Signal</keyword>
<name>A0ABV5ZJN2_9BACT</name>
<dbReference type="SUPFAM" id="SSF52266">
    <property type="entry name" value="SGNH hydrolase"/>
    <property type="match status" value="1"/>
</dbReference>
<evidence type="ECO:0000313" key="6">
    <source>
        <dbReference type="Proteomes" id="UP001589688"/>
    </source>
</evidence>
<organism evidence="5 6">
    <name type="scientific">Hallella seregens ATCC 51272</name>
    <dbReference type="NCBI Taxonomy" id="1336250"/>
    <lineage>
        <taxon>Bacteria</taxon>
        <taxon>Pseudomonadati</taxon>
        <taxon>Bacteroidota</taxon>
        <taxon>Bacteroidia</taxon>
        <taxon>Bacteroidales</taxon>
        <taxon>Prevotellaceae</taxon>
        <taxon>Hallella</taxon>
    </lineage>
</organism>
<comment type="caution">
    <text evidence="5">The sequence shown here is derived from an EMBL/GenBank/DDBJ whole genome shotgun (WGS) entry which is preliminary data.</text>
</comment>
<proteinExistence type="predicted"/>
<feature type="domain" description="SGNH hydrolase-type esterase" evidence="4">
    <location>
        <begin position="277"/>
        <end position="453"/>
    </location>
</feature>
<dbReference type="Pfam" id="PF07859">
    <property type="entry name" value="Abhydrolase_3"/>
    <property type="match status" value="1"/>
</dbReference>
<dbReference type="EC" id="3.1.1.72" evidence="5"/>
<evidence type="ECO:0000256" key="1">
    <source>
        <dbReference type="ARBA" id="ARBA00022801"/>
    </source>
</evidence>
<evidence type="ECO:0000259" key="4">
    <source>
        <dbReference type="Pfam" id="PF13472"/>
    </source>
</evidence>
<dbReference type="EMBL" id="JBHLZF010000001">
    <property type="protein sequence ID" value="MFB9896913.1"/>
    <property type="molecule type" value="Genomic_DNA"/>
</dbReference>
<dbReference type="GO" id="GO:0046555">
    <property type="term" value="F:acetylxylan esterase activity"/>
    <property type="evidence" value="ECO:0007669"/>
    <property type="project" value="UniProtKB-EC"/>
</dbReference>
<dbReference type="PANTHER" id="PTHR48081">
    <property type="entry name" value="AB HYDROLASE SUPERFAMILY PROTEIN C4A8.06C"/>
    <property type="match status" value="1"/>
</dbReference>
<dbReference type="PANTHER" id="PTHR48081:SF6">
    <property type="entry name" value="PEPTIDASE S9 PROLYL OLIGOPEPTIDASE CATALYTIC DOMAIN-CONTAINING PROTEIN"/>
    <property type="match status" value="1"/>
</dbReference>
<evidence type="ECO:0000259" key="3">
    <source>
        <dbReference type="Pfam" id="PF07859"/>
    </source>
</evidence>
<dbReference type="Gene3D" id="3.40.50.1820">
    <property type="entry name" value="alpha/beta hydrolase"/>
    <property type="match status" value="1"/>
</dbReference>
<protein>
    <submittedName>
        <fullName evidence="5">Acetylxylan esterase AxeA1</fullName>
        <ecNumber evidence="5">3.1.1.72</ecNumber>
    </submittedName>
</protein>
<dbReference type="InterPro" id="IPR036514">
    <property type="entry name" value="SGNH_hydro_sf"/>
</dbReference>
<keyword evidence="1 5" id="KW-0378">Hydrolase</keyword>
<sequence>MKHFILVLAASLAVSIQSAAQTARKFVLPNSADGQSELTAYLPARPTGRAIVDCPGGGYAHLALDHEGHDWAAYFNRQGIAYFVLKYRMPHGDRTIPLTDAYRAMRTVRDSAATWGVNPHDVGIMGFSAGGHLASSVSTHAPWASRPDFAILFYPVITMGQGCHGGSKANFLGDGQDDPALTRAWSNETQLRRHLTPPTVILLANDDAAVPPVPNGVAYYSAMRSLGKDCALYIYPSGGHGFGFRPSYAFHDQMLADLTQWLAALPSPRPGARRVACIGNSITDGAGLAMAESQAYPARLQQLLGPDWLVKNFGVSARTLLNKGDHPYMQEPAWRDALDFQPQTVIVKLGTNDSKAHNWQYRADLERDLQQLVDSLKALPTRPAIYLCTPVPTTRLTGRDINDSIITAGVIPVIRKVARKNRLTLIDLHAAFSLADGRQMQRDGVHPTAEGAEQMARIIAPYLKP</sequence>
<feature type="domain" description="Alpha/beta hydrolase fold-3" evidence="3">
    <location>
        <begin position="56"/>
        <end position="242"/>
    </location>
</feature>
<dbReference type="NCBIfam" id="NF042968">
    <property type="entry name" value="AcxylEst_AxeA1"/>
    <property type="match status" value="1"/>
</dbReference>
<evidence type="ECO:0000313" key="5">
    <source>
        <dbReference type="EMBL" id="MFB9896913.1"/>
    </source>
</evidence>
<dbReference type="InterPro" id="IPR029058">
    <property type="entry name" value="AB_hydrolase_fold"/>
</dbReference>
<dbReference type="Pfam" id="PF13472">
    <property type="entry name" value="Lipase_GDSL_2"/>
    <property type="match status" value="1"/>
</dbReference>
<dbReference type="SUPFAM" id="SSF53474">
    <property type="entry name" value="alpha/beta-Hydrolases"/>
    <property type="match status" value="1"/>
</dbReference>
<evidence type="ECO:0000256" key="2">
    <source>
        <dbReference type="SAM" id="SignalP"/>
    </source>
</evidence>
<dbReference type="InterPro" id="IPR013094">
    <property type="entry name" value="AB_hydrolase_3"/>
</dbReference>
<dbReference type="Proteomes" id="UP001589688">
    <property type="component" value="Unassembled WGS sequence"/>
</dbReference>
<dbReference type="Gene3D" id="3.40.50.1110">
    <property type="entry name" value="SGNH hydrolase"/>
    <property type="match status" value="1"/>
</dbReference>
<keyword evidence="6" id="KW-1185">Reference proteome</keyword>
<dbReference type="InterPro" id="IPR013830">
    <property type="entry name" value="SGNH_hydro"/>
</dbReference>
<dbReference type="InterPro" id="IPR050029">
    <property type="entry name" value="AxeA1"/>
</dbReference>